<keyword evidence="5" id="KW-1185">Reference proteome</keyword>
<evidence type="ECO:0000256" key="1">
    <source>
        <dbReference type="ARBA" id="ARBA00022884"/>
    </source>
</evidence>
<reference evidence="4" key="1">
    <citation type="submission" date="2022-07" db="EMBL/GenBank/DDBJ databases">
        <title>Phylogenomic reconstructions and comparative analyses of Kickxellomycotina fungi.</title>
        <authorList>
            <person name="Reynolds N.K."/>
            <person name="Stajich J.E."/>
            <person name="Barry K."/>
            <person name="Grigoriev I.V."/>
            <person name="Crous P."/>
            <person name="Smith M.E."/>
        </authorList>
    </citation>
    <scope>NUCLEOTIDE SEQUENCE</scope>
    <source>
        <strain evidence="4">RSA 861</strain>
    </source>
</reference>
<organism evidence="4 5">
    <name type="scientific">Tieghemiomyces parasiticus</name>
    <dbReference type="NCBI Taxonomy" id="78921"/>
    <lineage>
        <taxon>Eukaryota</taxon>
        <taxon>Fungi</taxon>
        <taxon>Fungi incertae sedis</taxon>
        <taxon>Zoopagomycota</taxon>
        <taxon>Kickxellomycotina</taxon>
        <taxon>Dimargaritomycetes</taxon>
        <taxon>Dimargaritales</taxon>
        <taxon>Dimargaritaceae</taxon>
        <taxon>Tieghemiomyces</taxon>
    </lineage>
</organism>
<dbReference type="Proteomes" id="UP001150569">
    <property type="component" value="Unassembled WGS sequence"/>
</dbReference>
<dbReference type="Gene3D" id="3.30.70.330">
    <property type="match status" value="2"/>
</dbReference>
<dbReference type="SUPFAM" id="SSF54928">
    <property type="entry name" value="RNA-binding domain, RBD"/>
    <property type="match status" value="2"/>
</dbReference>
<dbReference type="AlphaFoldDB" id="A0A9W8DNJ4"/>
<dbReference type="InterPro" id="IPR012677">
    <property type="entry name" value="Nucleotide-bd_a/b_plait_sf"/>
</dbReference>
<dbReference type="InterPro" id="IPR035979">
    <property type="entry name" value="RBD_domain_sf"/>
</dbReference>
<keyword evidence="1 2" id="KW-0694">RNA-binding</keyword>
<proteinExistence type="predicted"/>
<comment type="caution">
    <text evidence="4">The sequence shown here is derived from an EMBL/GenBank/DDBJ whole genome shotgun (WGS) entry which is preliminary data.</text>
</comment>
<evidence type="ECO:0000313" key="4">
    <source>
        <dbReference type="EMBL" id="KAJ1916111.1"/>
    </source>
</evidence>
<dbReference type="InterPro" id="IPR000504">
    <property type="entry name" value="RRM_dom"/>
</dbReference>
<dbReference type="PANTHER" id="PTHR10501">
    <property type="entry name" value="U1 SMALL NUCLEAR RIBONUCLEOPROTEIN A/U2 SMALL NUCLEAR RIBONUCLEOPROTEIN B"/>
    <property type="match status" value="1"/>
</dbReference>
<gene>
    <name evidence="4" type="ORF">IWQ60_008213</name>
</gene>
<evidence type="ECO:0000259" key="3">
    <source>
        <dbReference type="PROSITE" id="PS50102"/>
    </source>
</evidence>
<dbReference type="GO" id="GO:0003723">
    <property type="term" value="F:RNA binding"/>
    <property type="evidence" value="ECO:0007669"/>
    <property type="project" value="UniProtKB-UniRule"/>
</dbReference>
<feature type="domain" description="RRM" evidence="3">
    <location>
        <begin position="336"/>
        <end position="414"/>
    </location>
</feature>
<evidence type="ECO:0000256" key="2">
    <source>
        <dbReference type="PROSITE-ProRule" id="PRU00176"/>
    </source>
</evidence>
<sequence length="477" mass="50074">MGLPPPTDTMDAREEITTIFVVGFPEDMLEREFQNMFTFCPDFEAATLKIPHAGSHSDGEDASASAARKQIIGFAKFRTRAAAHEARNVLTGRKVDAERNCVLKAEMAKKNLHTKRGLATPAPVPVLGSLSDLGLNDPGYHFPALSTSHLSAGKRFDPFCTSAPVTPLTNDPPTAADFFPSHDGGVFEFYPDGIPSLDSSAGFLQRRNSVHHTILRDPSPALGTSAPAARAVGFGLTKTQSERRNTNPASLAHINHLFGTGGASGPLLNKNLDLGGLNSRLGGLSLGGAVGLGLNASKPPTPVPAGFPASSSVPTNGFAIPLTRSVNSNDQNPPCNTLYVGNLPVHTAEDELRALFAQASGYKRLCFRPKPNAGPICFVEFDDVTFATQAMRDLDGQLISSSTNGGIRLSFSKNPLGVRQQNGGGAPGLAGLPLGLKPTLTPPPSSAVGFFGSSLGSRHNPVLDAALTMEPTSMAIH</sequence>
<dbReference type="SMART" id="SM00360">
    <property type="entry name" value="RRM"/>
    <property type="match status" value="2"/>
</dbReference>
<dbReference type="Pfam" id="PF00076">
    <property type="entry name" value="RRM_1"/>
    <property type="match status" value="1"/>
</dbReference>
<dbReference type="PROSITE" id="PS50102">
    <property type="entry name" value="RRM"/>
    <property type="match status" value="2"/>
</dbReference>
<accession>A0A9W8DNJ4</accession>
<protein>
    <recommendedName>
        <fullName evidence="3">RRM domain-containing protein</fullName>
    </recommendedName>
</protein>
<name>A0A9W8DNJ4_9FUNG</name>
<dbReference type="EMBL" id="JANBPT010000597">
    <property type="protein sequence ID" value="KAJ1916111.1"/>
    <property type="molecule type" value="Genomic_DNA"/>
</dbReference>
<evidence type="ECO:0000313" key="5">
    <source>
        <dbReference type="Proteomes" id="UP001150569"/>
    </source>
</evidence>
<feature type="domain" description="RRM" evidence="3">
    <location>
        <begin position="17"/>
        <end position="110"/>
    </location>
</feature>
<dbReference type="OrthoDB" id="431169at2759"/>